<reference evidence="1 2" key="1">
    <citation type="journal article" date="2023" name="ACS Omega">
        <title>Identification of the Neoaspergillic Acid Biosynthesis Gene Cluster by Establishing an In Vitro CRISPR-Ribonucleoprotein Genetic System in Aspergillus melleus.</title>
        <authorList>
            <person name="Yuan B."/>
            <person name="Grau M.F."/>
            <person name="Murata R.M."/>
            <person name="Torok T."/>
            <person name="Venkateswaran K."/>
            <person name="Stajich J.E."/>
            <person name="Wang C.C.C."/>
        </authorList>
    </citation>
    <scope>NUCLEOTIDE SEQUENCE [LARGE SCALE GENOMIC DNA]</scope>
    <source>
        <strain evidence="1 2">IMV 1140</strain>
    </source>
</reference>
<evidence type="ECO:0000313" key="1">
    <source>
        <dbReference type="EMBL" id="KAK1142481.1"/>
    </source>
</evidence>
<protein>
    <submittedName>
        <fullName evidence="1">Uncharacterized protein</fullName>
    </submittedName>
</protein>
<gene>
    <name evidence="1" type="ORF">N8T08_007843</name>
</gene>
<comment type="caution">
    <text evidence="1">The sequence shown here is derived from an EMBL/GenBank/DDBJ whole genome shotgun (WGS) entry which is preliminary data.</text>
</comment>
<keyword evidence="2" id="KW-1185">Reference proteome</keyword>
<name>A0ACC3AX71_9EURO</name>
<dbReference type="Proteomes" id="UP001177260">
    <property type="component" value="Unassembled WGS sequence"/>
</dbReference>
<organism evidence="1 2">
    <name type="scientific">Aspergillus melleus</name>
    <dbReference type="NCBI Taxonomy" id="138277"/>
    <lineage>
        <taxon>Eukaryota</taxon>
        <taxon>Fungi</taxon>
        <taxon>Dikarya</taxon>
        <taxon>Ascomycota</taxon>
        <taxon>Pezizomycotina</taxon>
        <taxon>Eurotiomycetes</taxon>
        <taxon>Eurotiomycetidae</taxon>
        <taxon>Eurotiales</taxon>
        <taxon>Aspergillaceae</taxon>
        <taxon>Aspergillus</taxon>
        <taxon>Aspergillus subgen. Circumdati</taxon>
    </lineage>
</organism>
<sequence length="449" mass="50660">MSGNPGTSGPTPHFIPSHVADVHSKALRKHIDRKRRYQKPRVVFSLKCNRQYPCDNCIKRNQGPVCHYDTERANLSNSTKDLHDRLRFLEEKVQRLERQSTPDADSGGRNSVSDVRERSSHVPGVIFSGHGGTQYVNSGHWSAILSEIEGIGKNGGHAAVANPIDDVERRNRGPELLLGMSASTDIRVLLNAMPSRNIADALVAQYFKSGETSLIFIHTPTFYKEYEQFWADSLHVSIPWLAIFCNYSIPGRYKPEAFVMYLGNEYLQNPTAKSGTRVLPPAGPETENTPIAKTLSVERVLTVASEILQATSSMEPLSYDKTIELNAKIDEVRSRLSPAFQMQLPSLSTSGINTEGVREVDIALQRCGTEMAIQVARCILHRQYLLRARSETRYDQFRWACLDAARQILHYQQELFQHVLVRAKQHNMVLWDFEMQQLNNSTMSGFCVT</sequence>
<evidence type="ECO:0000313" key="2">
    <source>
        <dbReference type="Proteomes" id="UP001177260"/>
    </source>
</evidence>
<dbReference type="EMBL" id="JAOPJF010000050">
    <property type="protein sequence ID" value="KAK1142481.1"/>
    <property type="molecule type" value="Genomic_DNA"/>
</dbReference>
<proteinExistence type="predicted"/>
<accession>A0ACC3AX71</accession>